<evidence type="ECO:0000313" key="14">
    <source>
        <dbReference type="EMBL" id="MFC5993109.1"/>
    </source>
</evidence>
<keyword evidence="9" id="KW-0406">Ion transport</keyword>
<name>A0ABW1IXE9_9PSEU</name>
<comment type="caution">
    <text evidence="14">The sequence shown here is derived from an EMBL/GenBank/DDBJ whole genome shotgun (WGS) entry which is preliminary data.</text>
</comment>
<keyword evidence="3" id="KW-0813">Transport</keyword>
<feature type="transmembrane region" description="Helical" evidence="13">
    <location>
        <begin position="20"/>
        <end position="39"/>
    </location>
</feature>
<accession>A0ABW1IXE9</accession>
<comment type="catalytic activity">
    <reaction evidence="12">
        <text>K(+)(in) = K(+)(out)</text>
        <dbReference type="Rhea" id="RHEA:29463"/>
        <dbReference type="ChEBI" id="CHEBI:29103"/>
    </reaction>
</comment>
<keyword evidence="7" id="KW-0630">Potassium</keyword>
<keyword evidence="6" id="KW-0631">Potassium channel</keyword>
<evidence type="ECO:0000256" key="10">
    <source>
        <dbReference type="ARBA" id="ARBA00023136"/>
    </source>
</evidence>
<keyword evidence="8 13" id="KW-1133">Transmembrane helix</keyword>
<dbReference type="PANTHER" id="PTHR31462:SF5">
    <property type="entry name" value="ENDOSOMAL_LYSOSOMAL PROTON CHANNEL TMEM175"/>
    <property type="match status" value="1"/>
</dbReference>
<keyword evidence="5 13" id="KW-0812">Transmembrane</keyword>
<evidence type="ECO:0000256" key="13">
    <source>
        <dbReference type="SAM" id="Phobius"/>
    </source>
</evidence>
<feature type="transmembrane region" description="Helical" evidence="13">
    <location>
        <begin position="119"/>
        <end position="140"/>
    </location>
</feature>
<dbReference type="InterPro" id="IPR010617">
    <property type="entry name" value="TMEM175-like"/>
</dbReference>
<dbReference type="RefSeq" id="WP_379582345.1">
    <property type="nucleotide sequence ID" value="NZ_JBHSQW010000006.1"/>
</dbReference>
<comment type="subcellular location">
    <subcellularLocation>
        <location evidence="1">Membrane</location>
        <topology evidence="1">Multi-pass membrane protein</topology>
    </subcellularLocation>
</comment>
<evidence type="ECO:0000313" key="15">
    <source>
        <dbReference type="Proteomes" id="UP001596302"/>
    </source>
</evidence>
<feature type="transmembrane region" description="Helical" evidence="13">
    <location>
        <begin position="161"/>
        <end position="178"/>
    </location>
</feature>
<organism evidence="14 15">
    <name type="scientific">Pseudonocardia hispaniensis</name>
    <dbReference type="NCBI Taxonomy" id="904933"/>
    <lineage>
        <taxon>Bacteria</taxon>
        <taxon>Bacillati</taxon>
        <taxon>Actinomycetota</taxon>
        <taxon>Actinomycetes</taxon>
        <taxon>Pseudonocardiales</taxon>
        <taxon>Pseudonocardiaceae</taxon>
        <taxon>Pseudonocardia</taxon>
    </lineage>
</organism>
<keyword evidence="11" id="KW-0407">Ion channel</keyword>
<keyword evidence="4" id="KW-0633">Potassium transport</keyword>
<evidence type="ECO:0000256" key="2">
    <source>
        <dbReference type="ARBA" id="ARBA00006920"/>
    </source>
</evidence>
<proteinExistence type="inferred from homology"/>
<evidence type="ECO:0000256" key="7">
    <source>
        <dbReference type="ARBA" id="ARBA00022958"/>
    </source>
</evidence>
<dbReference type="Pfam" id="PF06736">
    <property type="entry name" value="TMEM175"/>
    <property type="match status" value="1"/>
</dbReference>
<evidence type="ECO:0000256" key="12">
    <source>
        <dbReference type="ARBA" id="ARBA00034430"/>
    </source>
</evidence>
<comment type="similarity">
    <text evidence="2">Belongs to the TMEM175 family.</text>
</comment>
<protein>
    <submittedName>
        <fullName evidence="14">TMEM175 family protein</fullName>
    </submittedName>
</protein>
<evidence type="ECO:0000256" key="3">
    <source>
        <dbReference type="ARBA" id="ARBA00022448"/>
    </source>
</evidence>
<keyword evidence="15" id="KW-1185">Reference proteome</keyword>
<evidence type="ECO:0000256" key="9">
    <source>
        <dbReference type="ARBA" id="ARBA00023065"/>
    </source>
</evidence>
<sequence length="214" mass="23442">MIDDTGRNAMGRDAAERLAFFSDAVVAIAITLLAIDLPVPTGDSTPEFLAALRADPFDYLAFLISFVVIGSHWRSHHRVFGFVERIDRRLVTLNLSWLLLIVLNPFLTKVIGEGRLTAVRFGIYAFAQALLLALFGLMIARLARRAMFVEGTPASLTRHGWLESLSAAAGFLVSIPLFPLMHGWAFALWAVVPFALGQLRALGRNSSPDRAHGG</sequence>
<dbReference type="PANTHER" id="PTHR31462">
    <property type="entry name" value="ENDOSOMAL/LYSOSOMAL POTASSIUM CHANNEL TMEM175"/>
    <property type="match status" value="1"/>
</dbReference>
<evidence type="ECO:0000256" key="8">
    <source>
        <dbReference type="ARBA" id="ARBA00022989"/>
    </source>
</evidence>
<feature type="transmembrane region" description="Helical" evidence="13">
    <location>
        <begin position="59"/>
        <end position="76"/>
    </location>
</feature>
<reference evidence="15" key="1">
    <citation type="journal article" date="2019" name="Int. J. Syst. Evol. Microbiol.">
        <title>The Global Catalogue of Microorganisms (GCM) 10K type strain sequencing project: providing services to taxonomists for standard genome sequencing and annotation.</title>
        <authorList>
            <consortium name="The Broad Institute Genomics Platform"/>
            <consortium name="The Broad Institute Genome Sequencing Center for Infectious Disease"/>
            <person name="Wu L."/>
            <person name="Ma J."/>
        </authorList>
    </citation>
    <scope>NUCLEOTIDE SEQUENCE [LARGE SCALE GENOMIC DNA]</scope>
    <source>
        <strain evidence="15">CCM 8391</strain>
    </source>
</reference>
<dbReference type="Proteomes" id="UP001596302">
    <property type="component" value="Unassembled WGS sequence"/>
</dbReference>
<evidence type="ECO:0000256" key="1">
    <source>
        <dbReference type="ARBA" id="ARBA00004141"/>
    </source>
</evidence>
<evidence type="ECO:0000256" key="6">
    <source>
        <dbReference type="ARBA" id="ARBA00022826"/>
    </source>
</evidence>
<keyword evidence="10 13" id="KW-0472">Membrane</keyword>
<evidence type="ECO:0000256" key="5">
    <source>
        <dbReference type="ARBA" id="ARBA00022692"/>
    </source>
</evidence>
<feature type="transmembrane region" description="Helical" evidence="13">
    <location>
        <begin position="88"/>
        <end position="107"/>
    </location>
</feature>
<gene>
    <name evidence="14" type="ORF">ACFQE5_02665</name>
</gene>
<evidence type="ECO:0000256" key="11">
    <source>
        <dbReference type="ARBA" id="ARBA00023303"/>
    </source>
</evidence>
<dbReference type="EMBL" id="JBHSQW010000006">
    <property type="protein sequence ID" value="MFC5993109.1"/>
    <property type="molecule type" value="Genomic_DNA"/>
</dbReference>
<evidence type="ECO:0000256" key="4">
    <source>
        <dbReference type="ARBA" id="ARBA00022538"/>
    </source>
</evidence>